<sequence>MSAYKKYDVHGKALLDYYNEKQQGPLIIHNYYGDPEEMPLIHYFKDFEDFTSIEQEALLESTREKILDIGAAAGTHALFLQSKGYDITALDTSEFCCEVMKKRGVQKVECADFFHYQSKEKYDTLLLLMNGIGFIGEVKKFKDFLKKADELSTDDGIIIFDSSDITYLYDETDLKVEGYFGEVDYQYEYNGEKGEWFKWLYLDYDKLKSLAKQSGWKVTMIDEDSETGHYLVKLEKQ</sequence>
<dbReference type="GO" id="GO:0008168">
    <property type="term" value="F:methyltransferase activity"/>
    <property type="evidence" value="ECO:0007669"/>
    <property type="project" value="UniProtKB-KW"/>
</dbReference>
<dbReference type="AlphaFoldDB" id="A0A848J1G2"/>
<dbReference type="InterPro" id="IPR015985">
    <property type="entry name" value="TehB-like_dom"/>
</dbReference>
<keyword evidence="2" id="KW-0808">Transferase</keyword>
<comment type="caution">
    <text evidence="2">The sequence shown here is derived from an EMBL/GenBank/DDBJ whole genome shotgun (WGS) entry which is preliminary data.</text>
</comment>
<evidence type="ECO:0000313" key="3">
    <source>
        <dbReference type="Proteomes" id="UP000559010"/>
    </source>
</evidence>
<proteinExistence type="predicted"/>
<name>A0A848J1G2_9BACT</name>
<evidence type="ECO:0000313" key="2">
    <source>
        <dbReference type="EMBL" id="NMM49355.1"/>
    </source>
</evidence>
<dbReference type="RefSeq" id="WP_169682409.1">
    <property type="nucleotide sequence ID" value="NZ_JABBNU010000008.1"/>
</dbReference>
<keyword evidence="2" id="KW-0489">Methyltransferase</keyword>
<feature type="domain" description="Tellurite resistance methyltransferase TehB-like" evidence="1">
    <location>
        <begin position="62"/>
        <end position="102"/>
    </location>
</feature>
<evidence type="ECO:0000259" key="1">
    <source>
        <dbReference type="Pfam" id="PF03848"/>
    </source>
</evidence>
<dbReference type="SUPFAM" id="SSF53335">
    <property type="entry name" value="S-adenosyl-L-methionine-dependent methyltransferases"/>
    <property type="match status" value="1"/>
</dbReference>
<dbReference type="GO" id="GO:0032259">
    <property type="term" value="P:methylation"/>
    <property type="evidence" value="ECO:0007669"/>
    <property type="project" value="UniProtKB-KW"/>
</dbReference>
<reference evidence="2 3" key="1">
    <citation type="submission" date="2020-04" db="EMBL/GenBank/DDBJ databases">
        <title>Flammeovirgaceae bacterium KN852 isolated from deep sea.</title>
        <authorList>
            <person name="Zhang D.-C."/>
        </authorList>
    </citation>
    <scope>NUCLEOTIDE SEQUENCE [LARGE SCALE GENOMIC DNA]</scope>
    <source>
        <strain evidence="2 3">KN852</strain>
    </source>
</reference>
<gene>
    <name evidence="2" type="ORF">HH304_13170</name>
</gene>
<dbReference type="Pfam" id="PF03848">
    <property type="entry name" value="TehB"/>
    <property type="match status" value="1"/>
</dbReference>
<organism evidence="2 3">
    <name type="scientific">Marinigracilibium pacificum</name>
    <dbReference type="NCBI Taxonomy" id="2729599"/>
    <lineage>
        <taxon>Bacteria</taxon>
        <taxon>Pseudomonadati</taxon>
        <taxon>Bacteroidota</taxon>
        <taxon>Cytophagia</taxon>
        <taxon>Cytophagales</taxon>
        <taxon>Flammeovirgaceae</taxon>
        <taxon>Marinigracilibium</taxon>
    </lineage>
</organism>
<dbReference type="EMBL" id="JABBNU010000008">
    <property type="protein sequence ID" value="NMM49355.1"/>
    <property type="molecule type" value="Genomic_DNA"/>
</dbReference>
<accession>A0A848J1G2</accession>
<dbReference type="Gene3D" id="3.40.50.150">
    <property type="entry name" value="Vaccinia Virus protein VP39"/>
    <property type="match status" value="1"/>
</dbReference>
<dbReference type="Proteomes" id="UP000559010">
    <property type="component" value="Unassembled WGS sequence"/>
</dbReference>
<dbReference type="CDD" id="cd02440">
    <property type="entry name" value="AdoMet_MTases"/>
    <property type="match status" value="1"/>
</dbReference>
<protein>
    <submittedName>
        <fullName evidence="2">Class I SAM-dependent methyltransferase</fullName>
    </submittedName>
</protein>
<dbReference type="InterPro" id="IPR029063">
    <property type="entry name" value="SAM-dependent_MTases_sf"/>
</dbReference>
<keyword evidence="3" id="KW-1185">Reference proteome</keyword>